<organism evidence="1 2">
    <name type="scientific">Hibiscus sabdariffa</name>
    <name type="common">roselle</name>
    <dbReference type="NCBI Taxonomy" id="183260"/>
    <lineage>
        <taxon>Eukaryota</taxon>
        <taxon>Viridiplantae</taxon>
        <taxon>Streptophyta</taxon>
        <taxon>Embryophyta</taxon>
        <taxon>Tracheophyta</taxon>
        <taxon>Spermatophyta</taxon>
        <taxon>Magnoliopsida</taxon>
        <taxon>eudicotyledons</taxon>
        <taxon>Gunneridae</taxon>
        <taxon>Pentapetalae</taxon>
        <taxon>rosids</taxon>
        <taxon>malvids</taxon>
        <taxon>Malvales</taxon>
        <taxon>Malvaceae</taxon>
        <taxon>Malvoideae</taxon>
        <taxon>Hibiscus</taxon>
    </lineage>
</organism>
<dbReference type="InterPro" id="IPR051502">
    <property type="entry name" value="RLP_Defense_Trigger"/>
</dbReference>
<dbReference type="Pfam" id="PF00560">
    <property type="entry name" value="LRR_1"/>
    <property type="match status" value="1"/>
</dbReference>
<dbReference type="InterPro" id="IPR001611">
    <property type="entry name" value="Leu-rich_rpt"/>
</dbReference>
<proteinExistence type="predicted"/>
<reference evidence="1 2" key="1">
    <citation type="journal article" date="2024" name="G3 (Bethesda)">
        <title>Genome assembly of Hibiscus sabdariffa L. provides insights into metabolisms of medicinal natural products.</title>
        <authorList>
            <person name="Kim T."/>
        </authorList>
    </citation>
    <scope>NUCLEOTIDE SEQUENCE [LARGE SCALE GENOMIC DNA]</scope>
    <source>
        <strain evidence="1">TK-2024</strain>
        <tissue evidence="1">Old leaves</tissue>
    </source>
</reference>
<gene>
    <name evidence="1" type="ORF">V6N12_046865</name>
</gene>
<accession>A0ABR2ABC9</accession>
<protein>
    <submittedName>
        <fullName evidence="1">Uncharacterized protein</fullName>
    </submittedName>
</protein>
<dbReference type="PANTHER" id="PTHR48062">
    <property type="entry name" value="RECEPTOR-LIKE PROTEIN 14"/>
    <property type="match status" value="1"/>
</dbReference>
<evidence type="ECO:0000313" key="1">
    <source>
        <dbReference type="EMBL" id="KAK8490336.1"/>
    </source>
</evidence>
<dbReference type="SUPFAM" id="SSF52058">
    <property type="entry name" value="L domain-like"/>
    <property type="match status" value="1"/>
</dbReference>
<dbReference type="PANTHER" id="PTHR48062:SF37">
    <property type="entry name" value="LRR RECEPTOR-LIKE SERINE_THREONINE-PROTEIN KINASE FLS2"/>
    <property type="match status" value="1"/>
</dbReference>
<evidence type="ECO:0000313" key="2">
    <source>
        <dbReference type="Proteomes" id="UP001472677"/>
    </source>
</evidence>
<dbReference type="InterPro" id="IPR032675">
    <property type="entry name" value="LRR_dom_sf"/>
</dbReference>
<dbReference type="Gene3D" id="3.80.10.10">
    <property type="entry name" value="Ribonuclease Inhibitor"/>
    <property type="match status" value="1"/>
</dbReference>
<dbReference type="EMBL" id="JBBPBM010000864">
    <property type="protein sequence ID" value="KAK8490336.1"/>
    <property type="molecule type" value="Genomic_DNA"/>
</dbReference>
<sequence length="155" mass="17643">MESLDLSHNNLSGEIPNQLVELNTLEVFSVAYNNLSGSIPEPKAQFETFIESSYEGNPLLCGPLLHKSCSKTDSPSTASDADEGEDRWLDTYVFRVSFLVSYAVMLFTTLFVLYINPYWRTTWFSFVGKCITTCRYLIVGNFLMYHISRQCAYLS</sequence>
<comment type="caution">
    <text evidence="1">The sequence shown here is derived from an EMBL/GenBank/DDBJ whole genome shotgun (WGS) entry which is preliminary data.</text>
</comment>
<dbReference type="Proteomes" id="UP001472677">
    <property type="component" value="Unassembled WGS sequence"/>
</dbReference>
<name>A0ABR2ABC9_9ROSI</name>
<keyword evidence="2" id="KW-1185">Reference proteome</keyword>